<evidence type="ECO:0000256" key="1">
    <source>
        <dbReference type="SAM" id="SignalP"/>
    </source>
</evidence>
<name>A0A508ST96_9BRAD</name>
<keyword evidence="3" id="KW-1185">Reference proteome</keyword>
<feature type="chain" id="PRO_5021270895" evidence="1">
    <location>
        <begin position="25"/>
        <end position="110"/>
    </location>
</feature>
<sequence length="110" mass="12479">MSRSYAGLVVLASTMIISAAPAFAADYAVHPRKARSAASVLQIDRGPNPYCGPQCGCPAPVYVRHRSLEQAYPYTFDPRTRSDEPHYYYGRNRTYVRYVNPRNPDLVFQY</sequence>
<accession>A0A508ST96</accession>
<reference evidence="2" key="1">
    <citation type="submission" date="2019-02" db="EMBL/GenBank/DDBJ databases">
        <authorList>
            <person name="Pothier F.J."/>
        </authorList>
    </citation>
    <scope>NUCLEOTIDE SEQUENCE</scope>
    <source>
        <strain evidence="2">CI-1B</strain>
    </source>
</reference>
<feature type="signal peptide" evidence="1">
    <location>
        <begin position="1"/>
        <end position="24"/>
    </location>
</feature>
<dbReference type="AlphaFoldDB" id="A0A508ST96"/>
<organism evidence="2 3">
    <name type="scientific">Bradyrhizobium ivorense</name>
    <dbReference type="NCBI Taxonomy" id="2511166"/>
    <lineage>
        <taxon>Bacteria</taxon>
        <taxon>Pseudomonadati</taxon>
        <taxon>Pseudomonadota</taxon>
        <taxon>Alphaproteobacteria</taxon>
        <taxon>Hyphomicrobiales</taxon>
        <taxon>Nitrobacteraceae</taxon>
        <taxon>Bradyrhizobium</taxon>
    </lineage>
</organism>
<keyword evidence="1" id="KW-0732">Signal</keyword>
<gene>
    <name evidence="2" type="ORF">CI1B_08560</name>
</gene>
<protein>
    <submittedName>
        <fullName evidence="2">Uncharacterized protein</fullName>
    </submittedName>
</protein>
<dbReference type="EMBL" id="CAADFC020000004">
    <property type="protein sequence ID" value="VIO65749.1"/>
    <property type="molecule type" value="Genomic_DNA"/>
</dbReference>
<dbReference type="Proteomes" id="UP000328092">
    <property type="component" value="Unassembled WGS sequence"/>
</dbReference>
<proteinExistence type="predicted"/>
<dbReference type="RefSeq" id="WP_139857568.1">
    <property type="nucleotide sequence ID" value="NZ_CAADFC020000004.1"/>
</dbReference>
<dbReference type="OrthoDB" id="8236075at2"/>
<evidence type="ECO:0000313" key="3">
    <source>
        <dbReference type="Proteomes" id="UP000328092"/>
    </source>
</evidence>
<evidence type="ECO:0000313" key="2">
    <source>
        <dbReference type="EMBL" id="VIO65749.1"/>
    </source>
</evidence>
<comment type="caution">
    <text evidence="2">The sequence shown here is derived from an EMBL/GenBank/DDBJ whole genome shotgun (WGS) entry which is preliminary data.</text>
</comment>